<feature type="transmembrane region" description="Helical" evidence="10">
    <location>
        <begin position="75"/>
        <end position="94"/>
    </location>
</feature>
<protein>
    <recommendedName>
        <fullName evidence="10">Odorant receptor</fullName>
    </recommendedName>
</protein>
<dbReference type="Pfam" id="PF02949">
    <property type="entry name" value="7tm_6"/>
    <property type="match status" value="1"/>
</dbReference>
<dbReference type="GO" id="GO:0005549">
    <property type="term" value="F:odorant binding"/>
    <property type="evidence" value="ECO:0007669"/>
    <property type="project" value="InterPro"/>
</dbReference>
<keyword evidence="3 10" id="KW-0716">Sensory transduction</keyword>
<evidence type="ECO:0000313" key="11">
    <source>
        <dbReference type="EMBL" id="JAI18020.1"/>
    </source>
</evidence>
<accession>A0A0K8TVC1</accession>
<proteinExistence type="inferred from homology"/>
<evidence type="ECO:0000256" key="8">
    <source>
        <dbReference type="ARBA" id="ARBA00023170"/>
    </source>
</evidence>
<dbReference type="PANTHER" id="PTHR21137:SF35">
    <property type="entry name" value="ODORANT RECEPTOR 19A-RELATED"/>
    <property type="match status" value="1"/>
</dbReference>
<evidence type="ECO:0000256" key="9">
    <source>
        <dbReference type="ARBA" id="ARBA00023224"/>
    </source>
</evidence>
<comment type="subcellular location">
    <subcellularLocation>
        <location evidence="1 10">Cell membrane</location>
        <topology evidence="1 10">Multi-pass membrane protein</topology>
    </subcellularLocation>
</comment>
<keyword evidence="5 10" id="KW-0552">Olfaction</keyword>
<dbReference type="PANTHER" id="PTHR21137">
    <property type="entry name" value="ODORANT RECEPTOR"/>
    <property type="match status" value="1"/>
</dbReference>
<dbReference type="GO" id="GO:0004984">
    <property type="term" value="F:olfactory receptor activity"/>
    <property type="evidence" value="ECO:0007669"/>
    <property type="project" value="InterPro"/>
</dbReference>
<evidence type="ECO:0000256" key="2">
    <source>
        <dbReference type="ARBA" id="ARBA00022475"/>
    </source>
</evidence>
<keyword evidence="2" id="KW-1003">Cell membrane</keyword>
<keyword evidence="9 10" id="KW-0807">Transducer</keyword>
<feature type="transmembrane region" description="Helical" evidence="10">
    <location>
        <begin position="41"/>
        <end position="63"/>
    </location>
</feature>
<feature type="transmembrane region" description="Helical" evidence="10">
    <location>
        <begin position="254"/>
        <end position="275"/>
    </location>
</feature>
<evidence type="ECO:0000256" key="5">
    <source>
        <dbReference type="ARBA" id="ARBA00022725"/>
    </source>
</evidence>
<feature type="transmembrane region" description="Helical" evidence="10">
    <location>
        <begin position="173"/>
        <end position="195"/>
    </location>
</feature>
<evidence type="ECO:0000256" key="4">
    <source>
        <dbReference type="ARBA" id="ARBA00022692"/>
    </source>
</evidence>
<comment type="caution">
    <text evidence="10">Lacks conserved residue(s) required for the propagation of feature annotation.</text>
</comment>
<feature type="transmembrane region" description="Helical" evidence="10">
    <location>
        <begin position="128"/>
        <end position="153"/>
    </location>
</feature>
<evidence type="ECO:0000256" key="6">
    <source>
        <dbReference type="ARBA" id="ARBA00022989"/>
    </source>
</evidence>
<organism evidence="11">
    <name type="scientific">Epiphyas postvittana</name>
    <name type="common">Light brown apple moth</name>
    <dbReference type="NCBI Taxonomy" id="65032"/>
    <lineage>
        <taxon>Eukaryota</taxon>
        <taxon>Metazoa</taxon>
        <taxon>Ecdysozoa</taxon>
        <taxon>Arthropoda</taxon>
        <taxon>Hexapoda</taxon>
        <taxon>Insecta</taxon>
        <taxon>Pterygota</taxon>
        <taxon>Neoptera</taxon>
        <taxon>Endopterygota</taxon>
        <taxon>Lepidoptera</taxon>
        <taxon>Glossata</taxon>
        <taxon>Ditrysia</taxon>
        <taxon>Tortricoidea</taxon>
        <taxon>Tortricidae</taxon>
        <taxon>Tortricinae</taxon>
        <taxon>Epiphyas</taxon>
    </lineage>
</organism>
<dbReference type="AlphaFoldDB" id="A0A0K8TVC1"/>
<evidence type="ECO:0000256" key="10">
    <source>
        <dbReference type="RuleBase" id="RU351113"/>
    </source>
</evidence>
<comment type="similarity">
    <text evidence="10">Belongs to the insect chemoreceptor superfamily. Heteromeric odorant receptor channel (TC 1.A.69) family.</text>
</comment>
<dbReference type="EMBL" id="GCVX01000210">
    <property type="protein sequence ID" value="JAI18020.1"/>
    <property type="molecule type" value="Transcribed_RNA"/>
</dbReference>
<sequence>MTVVETMKNSHCLSSSITVMQYNGVWKPDGLTHRGEVAYKIFGVVTQVFLFYFMILAEIGYVYTFLDNVERVVDAAVLLFSHLVQAVKVLTIILRQERIKRMIQVADGPAFTKSDPKLKAILEGTTSLAANIGNMVLLSAFTTGIFWSIVPALNPELTLPLRTAYPFDINGPYIFAAMYAYSTISVTVSGVGDAAENFLVSGMFTIASAQLDVLREELEAIGVEGYSAENFEKATRCVQYHQRIIGYVEEMADIFGLPIFCQFVISSVVICMTIYKITVTKEPVEMVTMVFYLICVFMELLMYCYPGDVLLNKSLLISDAAYPNDWSGDRKTSRVLLLVAMRAQRPLVIDAGGLFRVCLPTAAAVVQTAYSYYALLRQQLQD</sequence>
<keyword evidence="7 10" id="KW-0472">Membrane</keyword>
<name>A0A0K8TVC1_EPIPO</name>
<keyword evidence="8 10" id="KW-0675">Receptor</keyword>
<keyword evidence="6 10" id="KW-1133">Transmembrane helix</keyword>
<evidence type="ECO:0000256" key="7">
    <source>
        <dbReference type="ARBA" id="ARBA00023136"/>
    </source>
</evidence>
<evidence type="ECO:0000256" key="1">
    <source>
        <dbReference type="ARBA" id="ARBA00004651"/>
    </source>
</evidence>
<dbReference type="GO" id="GO:0007165">
    <property type="term" value="P:signal transduction"/>
    <property type="evidence" value="ECO:0007669"/>
    <property type="project" value="UniProtKB-KW"/>
</dbReference>
<evidence type="ECO:0000256" key="3">
    <source>
        <dbReference type="ARBA" id="ARBA00022606"/>
    </source>
</evidence>
<reference evidence="11" key="1">
    <citation type="journal article" date="2015" name="PLoS ONE">
        <title>The Peripheral Olfactory Repertoire of the Lightbrown Apple Moth, Epiphyas postvittana.</title>
        <authorList>
            <person name="Corcoran J.A."/>
            <person name="Jordan M.D."/>
            <person name="Thrimawithana A.H."/>
            <person name="Crowhurst R.N."/>
            <person name="Newcomb R.D."/>
        </authorList>
    </citation>
    <scope>NUCLEOTIDE SEQUENCE</scope>
</reference>
<dbReference type="GO" id="GO:0005886">
    <property type="term" value="C:plasma membrane"/>
    <property type="evidence" value="ECO:0007669"/>
    <property type="project" value="UniProtKB-SubCell"/>
</dbReference>
<keyword evidence="4 10" id="KW-0812">Transmembrane</keyword>
<dbReference type="InterPro" id="IPR004117">
    <property type="entry name" value="7tm6_olfct_rcpt"/>
</dbReference>
<feature type="transmembrane region" description="Helical" evidence="10">
    <location>
        <begin position="287"/>
        <end position="305"/>
    </location>
</feature>